<keyword evidence="2" id="KW-1185">Reference proteome</keyword>
<gene>
    <name evidence="3" type="primary">LOC113147367</name>
</gene>
<sequence>MQARSSCSLVGSIHQTHVAHRPRNARPGKAEAAKYYFELKLGPLGIVRDIRVGPTCHEAIKACMSEPTGGAHAIAAAHCEAYEQQVGKYQGNVHPFVLTNDELPKGWPPDGRPAQLLKLIPGSAAYSVFDFTKAFCEIATHSDGKNLAFNTRTRELEYTCTLSEFGSSQPLLVWMTSYTSAKALKSTSAPAECASALTEKALQVPLHRWEYVDDFGKTQGPYDALRIVKWIQSGFFDKRGGTLFRMAGEETSKTLLEQLPSIMTEAYAAMVLRMEKPQRMQAPPEETLEVVEMMPMNLSDQNSDIQSVLNVKAASESRDLRPHGGADAFHKTRGYACESQWGLLRGSAEESSCRSQIPASTGSQHRQLCVFMCEAWPVPQKMFKIPVHSAILRLSSPIWLTEITALEEKHKQRLLYSDHPDRQEMLKYIIECQNPEALRCIINYIYGWA</sequence>
<dbReference type="Proteomes" id="UP000515125">
    <property type="component" value="Unplaced"/>
</dbReference>
<dbReference type="Gene3D" id="3.30.1490.40">
    <property type="match status" value="1"/>
</dbReference>
<accession>A0A6P6S0Y0</accession>
<organism evidence="2 3">
    <name type="scientific">Cyclospora cayetanensis</name>
    <dbReference type="NCBI Taxonomy" id="88456"/>
    <lineage>
        <taxon>Eukaryota</taxon>
        <taxon>Sar</taxon>
        <taxon>Alveolata</taxon>
        <taxon>Apicomplexa</taxon>
        <taxon>Conoidasida</taxon>
        <taxon>Coccidia</taxon>
        <taxon>Eucoccidiorida</taxon>
        <taxon>Eimeriorina</taxon>
        <taxon>Eimeriidae</taxon>
        <taxon>Cyclospora</taxon>
    </lineage>
</organism>
<dbReference type="AlphaFoldDB" id="A0A6P6S0Y0"/>
<evidence type="ECO:0000313" key="3">
    <source>
        <dbReference type="RefSeq" id="XP_026193444.1"/>
    </source>
</evidence>
<evidence type="ECO:0000259" key="1">
    <source>
        <dbReference type="PROSITE" id="PS50829"/>
    </source>
</evidence>
<proteinExistence type="predicted"/>
<dbReference type="SUPFAM" id="SSF55277">
    <property type="entry name" value="GYF domain"/>
    <property type="match status" value="1"/>
</dbReference>
<dbReference type="RefSeq" id="XP_026193444.1">
    <property type="nucleotide sequence ID" value="XM_026337659.1"/>
</dbReference>
<dbReference type="OrthoDB" id="360388at2759"/>
<protein>
    <submittedName>
        <fullName evidence="3">Uncharacterized protein LOC113147367</fullName>
    </submittedName>
</protein>
<name>A0A6P6S0Y0_9EIME</name>
<dbReference type="GeneID" id="113147367"/>
<dbReference type="PROSITE" id="PS50829">
    <property type="entry name" value="GYF"/>
    <property type="match status" value="1"/>
</dbReference>
<evidence type="ECO:0000313" key="2">
    <source>
        <dbReference type="Proteomes" id="UP000515125"/>
    </source>
</evidence>
<dbReference type="InterPro" id="IPR003169">
    <property type="entry name" value="GYF"/>
</dbReference>
<feature type="domain" description="GYF" evidence="1">
    <location>
        <begin position="206"/>
        <end position="263"/>
    </location>
</feature>
<reference evidence="3" key="1">
    <citation type="submission" date="2025-08" db="UniProtKB">
        <authorList>
            <consortium name="RefSeq"/>
        </authorList>
    </citation>
    <scope>IDENTIFICATION</scope>
</reference>
<dbReference type="InterPro" id="IPR035445">
    <property type="entry name" value="GYF-like_dom_sf"/>
</dbReference>